<evidence type="ECO:0000313" key="3">
    <source>
        <dbReference type="EMBL" id="MDX3026020.1"/>
    </source>
</evidence>
<dbReference type="Proteomes" id="UP001272987">
    <property type="component" value="Unassembled WGS sequence"/>
</dbReference>
<dbReference type="EMBL" id="JARAWP010000065">
    <property type="protein sequence ID" value="MDX3026020.1"/>
    <property type="molecule type" value="Genomic_DNA"/>
</dbReference>
<organism evidence="2 5">
    <name type="scientific">Streptomyces acidiscabies</name>
    <dbReference type="NCBI Taxonomy" id="42234"/>
    <lineage>
        <taxon>Bacteria</taxon>
        <taxon>Bacillati</taxon>
        <taxon>Actinomycetota</taxon>
        <taxon>Actinomycetes</taxon>
        <taxon>Kitasatosporales</taxon>
        <taxon>Streptomycetaceae</taxon>
        <taxon>Streptomyces</taxon>
    </lineage>
</organism>
<comment type="caution">
    <text evidence="2">The sequence shown here is derived from an EMBL/GenBank/DDBJ whole genome shotgun (WGS) entry which is preliminary data.</text>
</comment>
<protein>
    <submittedName>
        <fullName evidence="2">DUF397 domain-containing protein</fullName>
    </submittedName>
</protein>
<dbReference type="AlphaFoldDB" id="A0AAP6BLB8"/>
<dbReference type="Pfam" id="PF04149">
    <property type="entry name" value="DUF397"/>
    <property type="match status" value="1"/>
</dbReference>
<dbReference type="InterPro" id="IPR007278">
    <property type="entry name" value="DUF397"/>
</dbReference>
<reference evidence="2 4" key="1">
    <citation type="journal article" date="2023" name="Microb. Genom.">
        <title>Mesoterricola silvestris gen. nov., sp. nov., Mesoterricola sediminis sp. nov., Geothrix oryzae sp. nov., Geothrix edaphica sp. nov., Geothrix rubra sp. nov., and Geothrix limicola sp. nov., six novel members of Acidobacteriota isolated from soils.</title>
        <authorList>
            <person name="Weisberg A.J."/>
            <person name="Pearce E."/>
            <person name="Kramer C.G."/>
            <person name="Chang J.H."/>
            <person name="Clarke C.R."/>
        </authorList>
    </citation>
    <scope>NUCLEOTIDE SEQUENCE</scope>
    <source>
        <strain evidence="3 4">NB05-1H</strain>
        <strain evidence="2">NRRL_B-16521</strain>
    </source>
</reference>
<gene>
    <name evidence="2" type="ORF">PV399_45550</name>
    <name evidence="3" type="ORF">PV666_50430</name>
</gene>
<feature type="domain" description="DUF397" evidence="1">
    <location>
        <begin position="7"/>
        <end position="58"/>
    </location>
</feature>
<name>A0AAP6BLB8_9ACTN</name>
<evidence type="ECO:0000259" key="1">
    <source>
        <dbReference type="Pfam" id="PF04149"/>
    </source>
</evidence>
<dbReference type="EMBL" id="JARAWC010000073">
    <property type="protein sequence ID" value="MDX2966914.1"/>
    <property type="molecule type" value="Genomic_DNA"/>
</dbReference>
<accession>A0AAP6BLB8</accession>
<dbReference type="RefSeq" id="WP_010358445.1">
    <property type="nucleotide sequence ID" value="NZ_BCMK01000131.1"/>
</dbReference>
<evidence type="ECO:0000313" key="2">
    <source>
        <dbReference type="EMBL" id="MDX2966914.1"/>
    </source>
</evidence>
<keyword evidence="4" id="KW-1185">Reference proteome</keyword>
<evidence type="ECO:0000313" key="5">
    <source>
        <dbReference type="Proteomes" id="UP001282288"/>
    </source>
</evidence>
<dbReference type="GeneID" id="69805218"/>
<proteinExistence type="predicted"/>
<sequence length="67" mass="7486">MRTSRLGWFKSSYSGEAGGCVEARFQADGVGCRDSKDVQRPALRFEAEQWQVFVDDVKAGRYPARGV</sequence>
<evidence type="ECO:0000313" key="4">
    <source>
        <dbReference type="Proteomes" id="UP001272987"/>
    </source>
</evidence>
<dbReference type="Proteomes" id="UP001282288">
    <property type="component" value="Unassembled WGS sequence"/>
</dbReference>